<feature type="domain" description="Zn(2)-C6 fungal-type" evidence="2">
    <location>
        <begin position="12"/>
        <end position="42"/>
    </location>
</feature>
<gene>
    <name evidence="3" type="ORF">BN869_000005749_1</name>
</gene>
<dbReference type="CDD" id="cd00067">
    <property type="entry name" value="GAL4"/>
    <property type="match status" value="1"/>
</dbReference>
<protein>
    <recommendedName>
        <fullName evidence="2">Zn(2)-C6 fungal-type domain-containing protein</fullName>
    </recommendedName>
</protein>
<dbReference type="GO" id="GO:0000981">
    <property type="term" value="F:DNA-binding transcription factor activity, RNA polymerase II-specific"/>
    <property type="evidence" value="ECO:0007669"/>
    <property type="project" value="InterPro"/>
</dbReference>
<evidence type="ECO:0000259" key="2">
    <source>
        <dbReference type="PROSITE" id="PS50048"/>
    </source>
</evidence>
<name>A0A0B7K289_BIOOC</name>
<sequence>MDRAIATRSRTGCTNCRKGRIRCDEKKPDCTTCLAKKKTCSYSPARLPLRDRRAQAFPGEQTPWALPISHPHQIYLSAKKEPNSKKKKQPTEKETMIRRWKLPRSDAVDPFNVLLIKMPFNSKELLHYYHQAVGRFSGLPSHQINACVGSAVKTPVALRNTLIIAGVHHVWNTGELRSFKSAFLSHKLHGVHQVNGWLQRTPDTATFFKCCQLIATLCITECCVKNFAVADAHLAGLLAYMDHFSATKPGFDLAQSIEGELLNRYFILAFNIMHGLKSQVNDFIRMIPKSSDPQRTIDKKKLRDMIYNAHTDEEERLSRLKGVSLFPFFFLPLEAIKKPFRHIDVSTMLESLRDVTKAYDMRFKRPSRDGIVDSLYHLWYSGAPSKMFVASIDAHAKSISHNLDPSTQGNVSLLSSWSGFNVAEGMYLTSVLGIWNSGSPPETPLHTRGLLILEKDLQAELVDFDTRREQEQALWLWKLFVGILSIAHADVQSRKSIFQELSARFSQIIRRWIDLREMGSMQWENARELLSSITWPVHFQKEEIARRLWSSAILGDEQVAVSSISQHVRKK</sequence>
<evidence type="ECO:0000256" key="1">
    <source>
        <dbReference type="ARBA" id="ARBA00023242"/>
    </source>
</evidence>
<dbReference type="SMART" id="SM00066">
    <property type="entry name" value="GAL4"/>
    <property type="match status" value="1"/>
</dbReference>
<dbReference type="InterPro" id="IPR036864">
    <property type="entry name" value="Zn2-C6_fun-type_DNA-bd_sf"/>
</dbReference>
<dbReference type="AlphaFoldDB" id="A0A0B7K289"/>
<dbReference type="PANTHER" id="PTHR37534:SF46">
    <property type="entry name" value="ZN(II)2CYS6 TRANSCRIPTION FACTOR (EUROFUNG)"/>
    <property type="match status" value="1"/>
</dbReference>
<dbReference type="PANTHER" id="PTHR37534">
    <property type="entry name" value="TRANSCRIPTIONAL ACTIVATOR PROTEIN UGA3"/>
    <property type="match status" value="1"/>
</dbReference>
<reference evidence="3" key="1">
    <citation type="submission" date="2015-01" db="EMBL/GenBank/DDBJ databases">
        <authorList>
            <person name="Durling Mikael"/>
        </authorList>
    </citation>
    <scope>NUCLEOTIDE SEQUENCE</scope>
</reference>
<dbReference type="GO" id="GO:0008270">
    <property type="term" value="F:zinc ion binding"/>
    <property type="evidence" value="ECO:0007669"/>
    <property type="project" value="InterPro"/>
</dbReference>
<proteinExistence type="predicted"/>
<accession>A0A0B7K289</accession>
<dbReference type="PROSITE" id="PS00463">
    <property type="entry name" value="ZN2_CY6_FUNGAL_1"/>
    <property type="match status" value="1"/>
</dbReference>
<evidence type="ECO:0000313" key="3">
    <source>
        <dbReference type="EMBL" id="CEO49692.1"/>
    </source>
</evidence>
<dbReference type="PROSITE" id="PS50048">
    <property type="entry name" value="ZN2_CY6_FUNGAL_2"/>
    <property type="match status" value="1"/>
</dbReference>
<dbReference type="EMBL" id="CDPU01000015">
    <property type="protein sequence ID" value="CEO49692.1"/>
    <property type="molecule type" value="Genomic_DNA"/>
</dbReference>
<dbReference type="InterPro" id="IPR001138">
    <property type="entry name" value="Zn2Cys6_DnaBD"/>
</dbReference>
<dbReference type="Pfam" id="PF00172">
    <property type="entry name" value="Zn_clus"/>
    <property type="match status" value="1"/>
</dbReference>
<keyword evidence="1" id="KW-0539">Nucleus</keyword>
<dbReference type="SUPFAM" id="SSF57701">
    <property type="entry name" value="Zn2/Cys6 DNA-binding domain"/>
    <property type="match status" value="1"/>
</dbReference>
<organism evidence="3">
    <name type="scientific">Bionectria ochroleuca</name>
    <name type="common">Gliocladium roseum</name>
    <dbReference type="NCBI Taxonomy" id="29856"/>
    <lineage>
        <taxon>Eukaryota</taxon>
        <taxon>Fungi</taxon>
        <taxon>Dikarya</taxon>
        <taxon>Ascomycota</taxon>
        <taxon>Pezizomycotina</taxon>
        <taxon>Sordariomycetes</taxon>
        <taxon>Hypocreomycetidae</taxon>
        <taxon>Hypocreales</taxon>
        <taxon>Bionectriaceae</taxon>
        <taxon>Clonostachys</taxon>
    </lineage>
</organism>
<dbReference type="Gene3D" id="4.10.240.10">
    <property type="entry name" value="Zn(2)-C6 fungal-type DNA-binding domain"/>
    <property type="match status" value="1"/>
</dbReference>